<dbReference type="OrthoDB" id="3217553at2"/>
<dbReference type="RefSeq" id="WP_013020050.1">
    <property type="nucleotide sequence ID" value="NC_013947.1"/>
</dbReference>
<sequence>MSVLEATETATEGRPRRRLLYAELRLMSGRTRNLVGLAILCAIPIVLAIILAVTRPTGGGDGQAPPFFSILYGNGLFVVLTSLMMEMTIFLPMAVCILAGDSIAGEANVGTLRYLLTAPVGRTRLLSVKFASLVIGAIVGVLAVAVTAAIIGLSLFGAGEMLTLSGTTLSFGESIGRVALVCGYVMAMLVSVCAVALFASTLTEQPIGAAVGTLMWIILHQILTSLDALSWLHPFLQTTYWANWSGLMRDPVEWGGVGVGLLSALAYTLVFGSAAWARFTTKDITS</sequence>
<feature type="transmembrane region" description="Helical" evidence="1">
    <location>
        <begin position="130"/>
        <end position="158"/>
    </location>
</feature>
<accession>D3Q8N7</accession>
<dbReference type="Proteomes" id="UP000000844">
    <property type="component" value="Chromosome"/>
</dbReference>
<dbReference type="PANTHER" id="PTHR37305:SF1">
    <property type="entry name" value="MEMBRANE PROTEIN"/>
    <property type="match status" value="1"/>
</dbReference>
<proteinExistence type="predicted"/>
<evidence type="ECO:0000313" key="2">
    <source>
        <dbReference type="EMBL" id="ADD44479.1"/>
    </source>
</evidence>
<keyword evidence="1" id="KW-1133">Transmembrane helix</keyword>
<dbReference type="eggNOG" id="COG1277">
    <property type="taxonomic scope" value="Bacteria"/>
</dbReference>
<protein>
    <recommendedName>
        <fullName evidence="4">ABC transporter permease</fullName>
    </recommendedName>
</protein>
<keyword evidence="1" id="KW-0812">Transmembrane</keyword>
<gene>
    <name evidence="2" type="ordered locus">Snas_4838</name>
</gene>
<dbReference type="STRING" id="446470.Snas_4838"/>
<dbReference type="Pfam" id="PF12730">
    <property type="entry name" value="ABC2_membrane_4"/>
    <property type="match status" value="1"/>
</dbReference>
<feature type="transmembrane region" description="Helical" evidence="1">
    <location>
        <begin position="34"/>
        <end position="54"/>
    </location>
</feature>
<evidence type="ECO:0000313" key="3">
    <source>
        <dbReference type="Proteomes" id="UP000000844"/>
    </source>
</evidence>
<dbReference type="HOGENOM" id="CLU_069607_0_0_11"/>
<feature type="transmembrane region" description="Helical" evidence="1">
    <location>
        <begin position="254"/>
        <end position="277"/>
    </location>
</feature>
<dbReference type="AlphaFoldDB" id="D3Q8N7"/>
<dbReference type="EMBL" id="CP001778">
    <property type="protein sequence ID" value="ADD44479.1"/>
    <property type="molecule type" value="Genomic_DNA"/>
</dbReference>
<reference evidence="2 3" key="1">
    <citation type="journal article" date="2009" name="Stand. Genomic Sci.">
        <title>Complete genome sequence of Stackebrandtia nassauensis type strain (LLR-40K-21).</title>
        <authorList>
            <person name="Munk C."/>
            <person name="Lapidus A."/>
            <person name="Copeland A."/>
            <person name="Jando M."/>
            <person name="Mayilraj S."/>
            <person name="Glavina Del Rio T."/>
            <person name="Nolan M."/>
            <person name="Chen F."/>
            <person name="Lucas S."/>
            <person name="Tice H."/>
            <person name="Cheng J.F."/>
            <person name="Han C."/>
            <person name="Detter J.C."/>
            <person name="Bruce D."/>
            <person name="Goodwin L."/>
            <person name="Chain P."/>
            <person name="Pitluck S."/>
            <person name="Goker M."/>
            <person name="Ovchinikova G."/>
            <person name="Pati A."/>
            <person name="Ivanova N."/>
            <person name="Mavromatis K."/>
            <person name="Chen A."/>
            <person name="Palaniappan K."/>
            <person name="Land M."/>
            <person name="Hauser L."/>
            <person name="Chang Y.J."/>
            <person name="Jeffries C.D."/>
            <person name="Bristow J."/>
            <person name="Eisen J.A."/>
            <person name="Markowitz V."/>
            <person name="Hugenholtz P."/>
            <person name="Kyrpides N.C."/>
            <person name="Klenk H.P."/>
        </authorList>
    </citation>
    <scope>NUCLEOTIDE SEQUENCE [LARGE SCALE GENOMIC DNA]</scope>
    <source>
        <strain evidence="3">DSM 44728 / CIP 108903 / NRRL B-16338 / NBRC 102104 / LLR-40K-21</strain>
    </source>
</reference>
<keyword evidence="3" id="KW-1185">Reference proteome</keyword>
<organism evidence="2 3">
    <name type="scientific">Stackebrandtia nassauensis (strain DSM 44728 / CIP 108903 / NRRL B-16338 / NBRC 102104 / LLR-40K-21)</name>
    <dbReference type="NCBI Taxonomy" id="446470"/>
    <lineage>
        <taxon>Bacteria</taxon>
        <taxon>Bacillati</taxon>
        <taxon>Actinomycetota</taxon>
        <taxon>Actinomycetes</taxon>
        <taxon>Glycomycetales</taxon>
        <taxon>Glycomycetaceae</taxon>
        <taxon>Stackebrandtia</taxon>
    </lineage>
</organism>
<dbReference type="KEGG" id="sna:Snas_4838"/>
<dbReference type="PANTHER" id="PTHR37305">
    <property type="entry name" value="INTEGRAL MEMBRANE PROTEIN-RELATED"/>
    <property type="match status" value="1"/>
</dbReference>
<keyword evidence="1" id="KW-0472">Membrane</keyword>
<evidence type="ECO:0000256" key="1">
    <source>
        <dbReference type="SAM" id="Phobius"/>
    </source>
</evidence>
<name>D3Q8N7_STANL</name>
<feature type="transmembrane region" description="Helical" evidence="1">
    <location>
        <begin position="178"/>
        <end position="202"/>
    </location>
</feature>
<evidence type="ECO:0008006" key="4">
    <source>
        <dbReference type="Google" id="ProtNLM"/>
    </source>
</evidence>